<dbReference type="InterPro" id="IPR036116">
    <property type="entry name" value="FN3_sf"/>
</dbReference>
<keyword evidence="12" id="KW-1185">Reference proteome</keyword>
<name>A0A6P7LRN3_BETSP</name>
<dbReference type="AlphaFoldDB" id="A0A6P7LRN3"/>
<evidence type="ECO:0000256" key="8">
    <source>
        <dbReference type="SAM" id="MobiDB-lite"/>
    </source>
</evidence>
<feature type="domain" description="Fibronectin type-III" evidence="11">
    <location>
        <begin position="209"/>
        <end position="307"/>
    </location>
</feature>
<dbReference type="PANTHER" id="PTHR23037:SF46">
    <property type="entry name" value="INTERLEUKIN 5 RECEPTOR SUBUNIT ALPHA"/>
    <property type="match status" value="1"/>
</dbReference>
<dbReference type="CDD" id="cd00063">
    <property type="entry name" value="FN3"/>
    <property type="match status" value="2"/>
</dbReference>
<dbReference type="InterPro" id="IPR003961">
    <property type="entry name" value="FN3_dom"/>
</dbReference>
<sequence>MRPFVALVLLAALSSVCADRQANSCSVVPRDQYLEYGRDTEVVCRTSCLPGPVSWTLGDSPVAQSLSRSVNSTHAVLTLRNFTRGDAALECRNWHTGLVLGGTYIRTYHRPTNLSCVIHPGSPDERGVAQLLSCRWEHRDAPPSTNYTLLYARRSKPEDEAVCRSRATRCTCPNRLRVSVDAWLAVRAATEHWEAVSDRVVFKPHEITRISRPSVNVTASPDRVDVTWNQSMPSVTCHCQVRYAKTVNGEVLEPQVLNKTLEPRQAGVQTLEDLDSCSNYSVRVRCALDRAPWSDWSREHTLETGLSKRHVRLRLWRTISDPGANGSRKVRALWTEVPPSCRGSFTYALGKASYADADPTPVPCGRPPCVLDVDRRAHTLNLGVWENQRLLAEDSVYVPASAETDLPQVTDVRTSSLNGAILVTWSAPAQPVSGYVVDWTHRGHRFDWTESGTTSAALSGLLDKKPYDITVTPLFDNKTGHGTQVLQICSRVGGPGNVTVTSVDPNDRTASVGWSTTSQEECSGDVMAYVVHYGAEKGPALNVTVDGTRRSIGLKELEPDTQYSVHVEAWALTGSTTSSRRLFRTKRYDSRLPLALGVCGSIVIALVFCVGLFCAVQWKKFSEKPVPNPGLSSLQLWSPAGQKEVGSLQPFITPSESLVDHIYTEGPQRAPTSPVIVTATSCNNNLARKTDDYADPAVAVAPDLQGEGSRERVFCSSGESTALLPSGSGPLSPYRSQSSGEAPTSQCTRAPAPVTVYITLDMCDQGQSR</sequence>
<dbReference type="PROSITE" id="PS50853">
    <property type="entry name" value="FN3"/>
    <property type="match status" value="3"/>
</dbReference>
<reference evidence="13 14" key="1">
    <citation type="submission" date="2025-04" db="UniProtKB">
        <authorList>
            <consortium name="RefSeq"/>
        </authorList>
    </citation>
    <scope>IDENTIFICATION</scope>
</reference>
<proteinExistence type="predicted"/>
<organism evidence="12 13">
    <name type="scientific">Betta splendens</name>
    <name type="common">Siamese fighting fish</name>
    <dbReference type="NCBI Taxonomy" id="158456"/>
    <lineage>
        <taxon>Eukaryota</taxon>
        <taxon>Metazoa</taxon>
        <taxon>Chordata</taxon>
        <taxon>Craniata</taxon>
        <taxon>Vertebrata</taxon>
        <taxon>Euteleostomi</taxon>
        <taxon>Actinopterygii</taxon>
        <taxon>Neopterygii</taxon>
        <taxon>Teleostei</taxon>
        <taxon>Neoteleostei</taxon>
        <taxon>Acanthomorphata</taxon>
        <taxon>Anabantaria</taxon>
        <taxon>Anabantiformes</taxon>
        <taxon>Anabantoidei</taxon>
        <taxon>Osphronemidae</taxon>
        <taxon>Betta</taxon>
    </lineage>
</organism>
<evidence type="ECO:0000256" key="4">
    <source>
        <dbReference type="ARBA" id="ARBA00022989"/>
    </source>
</evidence>
<evidence type="ECO:0000256" key="1">
    <source>
        <dbReference type="ARBA" id="ARBA00004479"/>
    </source>
</evidence>
<keyword evidence="5 9" id="KW-0472">Membrane</keyword>
<gene>
    <name evidence="13 14 15" type="primary">LOC114849873</name>
</gene>
<comment type="subcellular location">
    <subcellularLocation>
        <location evidence="1">Membrane</location>
        <topology evidence="1">Single-pass type I membrane protein</topology>
    </subcellularLocation>
</comment>
<dbReference type="Proteomes" id="UP000515150">
    <property type="component" value="Chromosome 24"/>
</dbReference>
<feature type="domain" description="Fibronectin type-III" evidence="11">
    <location>
        <begin position="494"/>
        <end position="588"/>
    </location>
</feature>
<keyword evidence="4 9" id="KW-1133">Transmembrane helix</keyword>
<keyword evidence="7" id="KW-0325">Glycoprotein</keyword>
<dbReference type="SMART" id="SM00060">
    <property type="entry name" value="FN3"/>
    <property type="match status" value="3"/>
</dbReference>
<dbReference type="InterPro" id="IPR013783">
    <property type="entry name" value="Ig-like_fold"/>
</dbReference>
<evidence type="ECO:0000256" key="7">
    <source>
        <dbReference type="ARBA" id="ARBA00023180"/>
    </source>
</evidence>
<keyword evidence="3 10" id="KW-0732">Signal</keyword>
<keyword evidence="2 9" id="KW-0812">Transmembrane</keyword>
<evidence type="ECO:0000313" key="15">
    <source>
        <dbReference type="RefSeq" id="XP_040925495.1"/>
    </source>
</evidence>
<feature type="signal peptide" evidence="10">
    <location>
        <begin position="1"/>
        <end position="18"/>
    </location>
</feature>
<dbReference type="PANTHER" id="PTHR23037">
    <property type="entry name" value="CYTOKINE RECEPTOR"/>
    <property type="match status" value="1"/>
</dbReference>
<dbReference type="GO" id="GO:0004896">
    <property type="term" value="F:cytokine receptor activity"/>
    <property type="evidence" value="ECO:0007669"/>
    <property type="project" value="TreeGrafter"/>
</dbReference>
<feature type="domain" description="Fibronectin type-III" evidence="11">
    <location>
        <begin position="406"/>
        <end position="493"/>
    </location>
</feature>
<dbReference type="RefSeq" id="XP_028997492.1">
    <property type="nucleotide sequence ID" value="XM_029141659.3"/>
</dbReference>
<feature type="region of interest" description="Disordered" evidence="8">
    <location>
        <begin position="719"/>
        <end position="750"/>
    </location>
</feature>
<dbReference type="OrthoDB" id="9828391at2759"/>
<evidence type="ECO:0000256" key="6">
    <source>
        <dbReference type="ARBA" id="ARBA00023170"/>
    </source>
</evidence>
<dbReference type="GO" id="GO:0009897">
    <property type="term" value="C:external side of plasma membrane"/>
    <property type="evidence" value="ECO:0007669"/>
    <property type="project" value="TreeGrafter"/>
</dbReference>
<dbReference type="RefSeq" id="XP_040925495.1">
    <property type="nucleotide sequence ID" value="XM_041069561.2"/>
</dbReference>
<feature type="chain" id="PRO_5044651583" evidence="10">
    <location>
        <begin position="19"/>
        <end position="769"/>
    </location>
</feature>
<dbReference type="Pfam" id="PF00041">
    <property type="entry name" value="fn3"/>
    <property type="match status" value="2"/>
</dbReference>
<evidence type="ECO:0000259" key="11">
    <source>
        <dbReference type="PROSITE" id="PS50853"/>
    </source>
</evidence>
<dbReference type="KEGG" id="bspl:114849873"/>
<dbReference type="RefSeq" id="XP_028997491.1">
    <property type="nucleotide sequence ID" value="XM_029141658.3"/>
</dbReference>
<feature type="transmembrane region" description="Helical" evidence="9">
    <location>
        <begin position="594"/>
        <end position="616"/>
    </location>
</feature>
<evidence type="ECO:0000256" key="2">
    <source>
        <dbReference type="ARBA" id="ARBA00022692"/>
    </source>
</evidence>
<protein>
    <submittedName>
        <fullName evidence="13 14">Interleukin-6 receptor subunit beta-like isoform X1</fullName>
    </submittedName>
</protein>
<dbReference type="SUPFAM" id="SSF49265">
    <property type="entry name" value="Fibronectin type III"/>
    <property type="match status" value="3"/>
</dbReference>
<evidence type="ECO:0000313" key="13">
    <source>
        <dbReference type="RefSeq" id="XP_028997491.1"/>
    </source>
</evidence>
<accession>A0A6P7LRN3</accession>
<feature type="compositionally biased region" description="Polar residues" evidence="8">
    <location>
        <begin position="734"/>
        <end position="748"/>
    </location>
</feature>
<evidence type="ECO:0000256" key="10">
    <source>
        <dbReference type="SAM" id="SignalP"/>
    </source>
</evidence>
<evidence type="ECO:0000313" key="14">
    <source>
        <dbReference type="RefSeq" id="XP_028997492.1"/>
    </source>
</evidence>
<evidence type="ECO:0000256" key="9">
    <source>
        <dbReference type="SAM" id="Phobius"/>
    </source>
</evidence>
<evidence type="ECO:0000256" key="3">
    <source>
        <dbReference type="ARBA" id="ARBA00022729"/>
    </source>
</evidence>
<evidence type="ECO:0000256" key="5">
    <source>
        <dbReference type="ARBA" id="ARBA00023136"/>
    </source>
</evidence>
<keyword evidence="6" id="KW-0675">Receptor</keyword>
<dbReference type="GeneID" id="114849873"/>
<dbReference type="Gene3D" id="2.60.40.10">
    <property type="entry name" value="Immunoglobulins"/>
    <property type="match status" value="4"/>
</dbReference>
<evidence type="ECO:0000313" key="12">
    <source>
        <dbReference type="Proteomes" id="UP000515150"/>
    </source>
</evidence>